<dbReference type="EMBL" id="CM000363">
    <property type="protein sequence ID" value="EDX09181.1"/>
    <property type="molecule type" value="Genomic_DNA"/>
</dbReference>
<feature type="region of interest" description="Disordered" evidence="1">
    <location>
        <begin position="55"/>
        <end position="91"/>
    </location>
</feature>
<dbReference type="AlphaFoldDB" id="B4QQH5"/>
<evidence type="ECO:0000313" key="3">
    <source>
        <dbReference type="Proteomes" id="UP000000304"/>
    </source>
</evidence>
<protein>
    <submittedName>
        <fullName evidence="2">GD13281</fullName>
    </submittedName>
</protein>
<dbReference type="PANTHER" id="PTHR22949">
    <property type="entry name" value="WHITE COLLAR 2 PROTEIN WC2"/>
    <property type="match status" value="1"/>
</dbReference>
<accession>B4QQH5</accession>
<reference evidence="2 3" key="1">
    <citation type="journal article" date="2007" name="Nature">
        <title>Evolution of genes and genomes on the Drosophila phylogeny.</title>
        <authorList>
            <consortium name="Drosophila 12 Genomes Consortium"/>
            <person name="Clark A.G."/>
            <person name="Eisen M.B."/>
            <person name="Smith D.R."/>
            <person name="Bergman C.M."/>
            <person name="Oliver B."/>
            <person name="Markow T.A."/>
            <person name="Kaufman T.C."/>
            <person name="Kellis M."/>
            <person name="Gelbart W."/>
            <person name="Iyer V.N."/>
            <person name="Pollard D.A."/>
            <person name="Sackton T.B."/>
            <person name="Larracuente A.M."/>
            <person name="Singh N.D."/>
            <person name="Abad J.P."/>
            <person name="Abt D.N."/>
            <person name="Adryan B."/>
            <person name="Aguade M."/>
            <person name="Akashi H."/>
            <person name="Anderson W.W."/>
            <person name="Aquadro C.F."/>
            <person name="Ardell D.H."/>
            <person name="Arguello R."/>
            <person name="Artieri C.G."/>
            <person name="Barbash D.A."/>
            <person name="Barker D."/>
            <person name="Barsanti P."/>
            <person name="Batterham P."/>
            <person name="Batzoglou S."/>
            <person name="Begun D."/>
            <person name="Bhutkar A."/>
            <person name="Blanco E."/>
            <person name="Bosak S.A."/>
            <person name="Bradley R.K."/>
            <person name="Brand A.D."/>
            <person name="Brent M.R."/>
            <person name="Brooks A.N."/>
            <person name="Brown R.H."/>
            <person name="Butlin R.K."/>
            <person name="Caggese C."/>
            <person name="Calvi B.R."/>
            <person name="Bernardo de Carvalho A."/>
            <person name="Caspi A."/>
            <person name="Castrezana S."/>
            <person name="Celniker S.E."/>
            <person name="Chang J.L."/>
            <person name="Chapple C."/>
            <person name="Chatterji S."/>
            <person name="Chinwalla A."/>
            <person name="Civetta A."/>
            <person name="Clifton S.W."/>
            <person name="Comeron J.M."/>
            <person name="Costello J.C."/>
            <person name="Coyne J.A."/>
            <person name="Daub J."/>
            <person name="David R.G."/>
            <person name="Delcher A.L."/>
            <person name="Delehaunty K."/>
            <person name="Do C.B."/>
            <person name="Ebling H."/>
            <person name="Edwards K."/>
            <person name="Eickbush T."/>
            <person name="Evans J.D."/>
            <person name="Filipski A."/>
            <person name="Findeiss S."/>
            <person name="Freyhult E."/>
            <person name="Fulton L."/>
            <person name="Fulton R."/>
            <person name="Garcia A.C."/>
            <person name="Gardiner A."/>
            <person name="Garfield D.A."/>
            <person name="Garvin B.E."/>
            <person name="Gibson G."/>
            <person name="Gilbert D."/>
            <person name="Gnerre S."/>
            <person name="Godfrey J."/>
            <person name="Good R."/>
            <person name="Gotea V."/>
            <person name="Gravely B."/>
            <person name="Greenberg A.J."/>
            <person name="Griffiths-Jones S."/>
            <person name="Gross S."/>
            <person name="Guigo R."/>
            <person name="Gustafson E.A."/>
            <person name="Haerty W."/>
            <person name="Hahn M.W."/>
            <person name="Halligan D.L."/>
            <person name="Halpern A.L."/>
            <person name="Halter G.M."/>
            <person name="Han M.V."/>
            <person name="Heger A."/>
            <person name="Hillier L."/>
            <person name="Hinrichs A.S."/>
            <person name="Holmes I."/>
            <person name="Hoskins R.A."/>
            <person name="Hubisz M.J."/>
            <person name="Hultmark D."/>
            <person name="Huntley M.A."/>
            <person name="Jaffe D.B."/>
            <person name="Jagadeeshan S."/>
            <person name="Jeck W.R."/>
            <person name="Johnson J."/>
            <person name="Jones C.D."/>
            <person name="Jordan W.C."/>
            <person name="Karpen G.H."/>
            <person name="Kataoka E."/>
            <person name="Keightley P.D."/>
            <person name="Kheradpour P."/>
            <person name="Kirkness E.F."/>
            <person name="Koerich L.B."/>
            <person name="Kristiansen K."/>
            <person name="Kudrna D."/>
            <person name="Kulathinal R.J."/>
            <person name="Kumar S."/>
            <person name="Kwok R."/>
            <person name="Lander E."/>
            <person name="Langley C.H."/>
            <person name="Lapoint R."/>
            <person name="Lazzaro B.P."/>
            <person name="Lee S.J."/>
            <person name="Levesque L."/>
            <person name="Li R."/>
            <person name="Lin C.F."/>
            <person name="Lin M.F."/>
            <person name="Lindblad-Toh K."/>
            <person name="Llopart A."/>
            <person name="Long M."/>
            <person name="Low L."/>
            <person name="Lozovsky E."/>
            <person name="Lu J."/>
            <person name="Luo M."/>
            <person name="Machado C.A."/>
            <person name="Makalowski W."/>
            <person name="Marzo M."/>
            <person name="Matsuda M."/>
            <person name="Matzkin L."/>
            <person name="McAllister B."/>
            <person name="McBride C.S."/>
            <person name="McKernan B."/>
            <person name="McKernan K."/>
            <person name="Mendez-Lago M."/>
            <person name="Minx P."/>
            <person name="Mollenhauer M.U."/>
            <person name="Montooth K."/>
            <person name="Mount S.M."/>
            <person name="Mu X."/>
            <person name="Myers E."/>
            <person name="Negre B."/>
            <person name="Newfeld S."/>
            <person name="Nielsen R."/>
            <person name="Noor M.A."/>
            <person name="O'Grady P."/>
            <person name="Pachter L."/>
            <person name="Papaceit M."/>
            <person name="Parisi M.J."/>
            <person name="Parisi M."/>
            <person name="Parts L."/>
            <person name="Pedersen J.S."/>
            <person name="Pesole G."/>
            <person name="Phillippy A.M."/>
            <person name="Ponting C.P."/>
            <person name="Pop M."/>
            <person name="Porcelli D."/>
            <person name="Powell J.R."/>
            <person name="Prohaska S."/>
            <person name="Pruitt K."/>
            <person name="Puig M."/>
            <person name="Quesneville H."/>
            <person name="Ram K.R."/>
            <person name="Rand D."/>
            <person name="Rasmussen M.D."/>
            <person name="Reed L.K."/>
            <person name="Reenan R."/>
            <person name="Reily A."/>
            <person name="Remington K.A."/>
            <person name="Rieger T.T."/>
            <person name="Ritchie M.G."/>
            <person name="Robin C."/>
            <person name="Rogers Y.H."/>
            <person name="Rohde C."/>
            <person name="Rozas J."/>
            <person name="Rubenfield M.J."/>
            <person name="Ruiz A."/>
            <person name="Russo S."/>
            <person name="Salzberg S.L."/>
            <person name="Sanchez-Gracia A."/>
            <person name="Saranga D.J."/>
            <person name="Sato H."/>
            <person name="Schaeffer S.W."/>
            <person name="Schatz M.C."/>
            <person name="Schlenke T."/>
            <person name="Schwartz R."/>
            <person name="Segarra C."/>
            <person name="Singh R.S."/>
            <person name="Sirot L."/>
            <person name="Sirota M."/>
            <person name="Sisneros N.B."/>
            <person name="Smith C.D."/>
            <person name="Smith T.F."/>
            <person name="Spieth J."/>
            <person name="Stage D.E."/>
            <person name="Stark A."/>
            <person name="Stephan W."/>
            <person name="Strausberg R.L."/>
            <person name="Strempel S."/>
            <person name="Sturgill D."/>
            <person name="Sutton G."/>
            <person name="Sutton G.G."/>
            <person name="Tao W."/>
            <person name="Teichmann S."/>
            <person name="Tobari Y.N."/>
            <person name="Tomimura Y."/>
            <person name="Tsolas J.M."/>
            <person name="Valente V.L."/>
            <person name="Venter E."/>
            <person name="Venter J.C."/>
            <person name="Vicario S."/>
            <person name="Vieira F.G."/>
            <person name="Vilella A.J."/>
            <person name="Villasante A."/>
            <person name="Walenz B."/>
            <person name="Wang J."/>
            <person name="Wasserman M."/>
            <person name="Watts T."/>
            <person name="Wilson D."/>
            <person name="Wilson R.K."/>
            <person name="Wing R.A."/>
            <person name="Wolfner M.F."/>
            <person name="Wong A."/>
            <person name="Wong G.K."/>
            <person name="Wu C.I."/>
            <person name="Wu G."/>
            <person name="Yamamoto D."/>
            <person name="Yang H.P."/>
            <person name="Yang S.P."/>
            <person name="Yorke J.A."/>
            <person name="Yoshida K."/>
            <person name="Zdobnov E."/>
            <person name="Zhang P."/>
            <person name="Zhang Y."/>
            <person name="Zimin A.V."/>
            <person name="Baldwin J."/>
            <person name="Abdouelleil A."/>
            <person name="Abdulkadir J."/>
            <person name="Abebe A."/>
            <person name="Abera B."/>
            <person name="Abreu J."/>
            <person name="Acer S.C."/>
            <person name="Aftuck L."/>
            <person name="Alexander A."/>
            <person name="An P."/>
            <person name="Anderson E."/>
            <person name="Anderson S."/>
            <person name="Arachi H."/>
            <person name="Azer M."/>
            <person name="Bachantsang P."/>
            <person name="Barry A."/>
            <person name="Bayul T."/>
            <person name="Berlin A."/>
            <person name="Bessette D."/>
            <person name="Bloom T."/>
            <person name="Blye J."/>
            <person name="Boguslavskiy L."/>
            <person name="Bonnet C."/>
            <person name="Boukhgalter B."/>
            <person name="Bourzgui I."/>
            <person name="Brown A."/>
            <person name="Cahill P."/>
            <person name="Channer S."/>
            <person name="Cheshatsang Y."/>
            <person name="Chuda L."/>
            <person name="Citroen M."/>
            <person name="Collymore A."/>
            <person name="Cooke P."/>
            <person name="Costello M."/>
            <person name="D'Aco K."/>
            <person name="Daza R."/>
            <person name="De Haan G."/>
            <person name="DeGray S."/>
            <person name="DeMaso C."/>
            <person name="Dhargay N."/>
            <person name="Dooley K."/>
            <person name="Dooley E."/>
            <person name="Doricent M."/>
            <person name="Dorje P."/>
            <person name="Dorjee K."/>
            <person name="Dupes A."/>
            <person name="Elong R."/>
            <person name="Falk J."/>
            <person name="Farina A."/>
            <person name="Faro S."/>
            <person name="Ferguson D."/>
            <person name="Fisher S."/>
            <person name="Foley C.D."/>
            <person name="Franke A."/>
            <person name="Friedrich D."/>
            <person name="Gadbois L."/>
            <person name="Gearin G."/>
            <person name="Gearin C.R."/>
            <person name="Giannoukos G."/>
            <person name="Goode T."/>
            <person name="Graham J."/>
            <person name="Grandbois E."/>
            <person name="Grewal S."/>
            <person name="Gyaltsen K."/>
            <person name="Hafez N."/>
            <person name="Hagos B."/>
            <person name="Hall J."/>
            <person name="Henson C."/>
            <person name="Hollinger A."/>
            <person name="Honan T."/>
            <person name="Huard M.D."/>
            <person name="Hughes L."/>
            <person name="Hurhula B."/>
            <person name="Husby M.E."/>
            <person name="Kamat A."/>
            <person name="Kanga B."/>
            <person name="Kashin S."/>
            <person name="Khazanovich D."/>
            <person name="Kisner P."/>
            <person name="Lance K."/>
            <person name="Lara M."/>
            <person name="Lee W."/>
            <person name="Lennon N."/>
            <person name="Letendre F."/>
            <person name="LeVine R."/>
            <person name="Lipovsky A."/>
            <person name="Liu X."/>
            <person name="Liu J."/>
            <person name="Liu S."/>
            <person name="Lokyitsang T."/>
            <person name="Lokyitsang Y."/>
            <person name="Lubonja R."/>
            <person name="Lui A."/>
            <person name="MacDonald P."/>
            <person name="Magnisalis V."/>
            <person name="Maru K."/>
            <person name="Matthews C."/>
            <person name="McCusker W."/>
            <person name="McDonough S."/>
            <person name="Mehta T."/>
            <person name="Meldrim J."/>
            <person name="Meneus L."/>
            <person name="Mihai O."/>
            <person name="Mihalev A."/>
            <person name="Mihova T."/>
            <person name="Mittelman R."/>
            <person name="Mlenga V."/>
            <person name="Montmayeur A."/>
            <person name="Mulrain L."/>
            <person name="Navidi A."/>
            <person name="Naylor J."/>
            <person name="Negash T."/>
            <person name="Nguyen T."/>
            <person name="Nguyen N."/>
            <person name="Nicol R."/>
            <person name="Norbu C."/>
            <person name="Norbu N."/>
            <person name="Novod N."/>
            <person name="O'Neill B."/>
            <person name="Osman S."/>
            <person name="Markiewicz E."/>
            <person name="Oyono O.L."/>
            <person name="Patti C."/>
            <person name="Phunkhang P."/>
            <person name="Pierre F."/>
            <person name="Priest M."/>
            <person name="Raghuraman S."/>
            <person name="Rege F."/>
            <person name="Reyes R."/>
            <person name="Rise C."/>
            <person name="Rogov P."/>
            <person name="Ross K."/>
            <person name="Ryan E."/>
            <person name="Settipalli S."/>
            <person name="Shea T."/>
            <person name="Sherpa N."/>
            <person name="Shi L."/>
            <person name="Shih D."/>
            <person name="Sparrow T."/>
            <person name="Spaulding J."/>
            <person name="Stalker J."/>
            <person name="Stange-Thomann N."/>
            <person name="Stavropoulos S."/>
            <person name="Stone C."/>
            <person name="Strader C."/>
            <person name="Tesfaye S."/>
            <person name="Thomson T."/>
            <person name="Thoulutsang Y."/>
            <person name="Thoulutsang D."/>
            <person name="Topham K."/>
            <person name="Topping I."/>
            <person name="Tsamla T."/>
            <person name="Vassiliev H."/>
            <person name="Vo A."/>
            <person name="Wangchuk T."/>
            <person name="Wangdi T."/>
            <person name="Weiand M."/>
            <person name="Wilkinson J."/>
            <person name="Wilson A."/>
            <person name="Yadav S."/>
            <person name="Young G."/>
            <person name="Yu Q."/>
            <person name="Zembek L."/>
            <person name="Zhong D."/>
            <person name="Zimmer A."/>
            <person name="Zwirko Z."/>
            <person name="Jaffe D.B."/>
            <person name="Alvarez P."/>
            <person name="Brockman W."/>
            <person name="Butler J."/>
            <person name="Chin C."/>
            <person name="Gnerre S."/>
            <person name="Grabherr M."/>
            <person name="Kleber M."/>
            <person name="Mauceli E."/>
            <person name="MacCallum I."/>
        </authorList>
    </citation>
    <scope>NUCLEOTIDE SEQUENCE [LARGE SCALE GENOMIC DNA]</scope>
    <source>
        <strain evidence="3">white501</strain>
    </source>
</reference>
<dbReference type="STRING" id="7240.B4QQH5"/>
<evidence type="ECO:0000313" key="2">
    <source>
        <dbReference type="EMBL" id="EDX09181.1"/>
    </source>
</evidence>
<feature type="compositionally biased region" description="Basic residues" evidence="1">
    <location>
        <begin position="55"/>
        <end position="67"/>
    </location>
</feature>
<proteinExistence type="predicted"/>
<dbReference type="Proteomes" id="UP000000304">
    <property type="component" value="Chromosome 3L"/>
</dbReference>
<dbReference type="PANTHER" id="PTHR22949:SF0">
    <property type="entry name" value="RE27538P"/>
    <property type="match status" value="1"/>
</dbReference>
<keyword evidence="3" id="KW-1185">Reference proteome</keyword>
<name>B4QQH5_DROSI</name>
<dbReference type="OrthoDB" id="8122776at2759"/>
<organism evidence="2 3">
    <name type="scientific">Drosophila simulans</name>
    <name type="common">Fruit fly</name>
    <dbReference type="NCBI Taxonomy" id="7240"/>
    <lineage>
        <taxon>Eukaryota</taxon>
        <taxon>Metazoa</taxon>
        <taxon>Ecdysozoa</taxon>
        <taxon>Arthropoda</taxon>
        <taxon>Hexapoda</taxon>
        <taxon>Insecta</taxon>
        <taxon>Pterygota</taxon>
        <taxon>Neoptera</taxon>
        <taxon>Endopterygota</taxon>
        <taxon>Diptera</taxon>
        <taxon>Brachycera</taxon>
        <taxon>Muscomorpha</taxon>
        <taxon>Ephydroidea</taxon>
        <taxon>Drosophilidae</taxon>
        <taxon>Drosophila</taxon>
        <taxon>Sophophora</taxon>
    </lineage>
</organism>
<gene>
    <name evidence="2" type="primary">Dsim\GD13281</name>
    <name evidence="2" type="ORF">Dsim_GD13281</name>
</gene>
<sequence length="109" mass="12385">MGESLALCLPHALSESNATSVEATPKTESKAELVPTAEKLIRYRRQPPYAVIKRSKLRRRTKGHPKIKYGPPPPHIRYSKPSFPTHTHIEEPSFSLDDFQHLKFDGARL</sequence>
<dbReference type="HOGENOM" id="CLU_2186693_0_0_1"/>
<evidence type="ECO:0000256" key="1">
    <source>
        <dbReference type="SAM" id="MobiDB-lite"/>
    </source>
</evidence>